<dbReference type="PROSITE" id="PS50404">
    <property type="entry name" value="GST_NTER"/>
    <property type="match status" value="1"/>
</dbReference>
<dbReference type="Gene3D" id="3.40.30.10">
    <property type="entry name" value="Glutaredoxin"/>
    <property type="match status" value="1"/>
</dbReference>
<dbReference type="Gene3D" id="1.20.1050.10">
    <property type="match status" value="1"/>
</dbReference>
<dbReference type="CDD" id="cd03196">
    <property type="entry name" value="GST_C_5"/>
    <property type="match status" value="1"/>
</dbReference>
<dbReference type="CDD" id="cd03060">
    <property type="entry name" value="GST_N_Omega_like"/>
    <property type="match status" value="1"/>
</dbReference>
<dbReference type="AlphaFoldDB" id="A0A6H2DNT4"/>
<dbReference type="KEGG" id="phao:HF685_10420"/>
<reference evidence="2 3" key="1">
    <citation type="submission" date="2020-04" db="EMBL/GenBank/DDBJ databases">
        <title>Genome sequence for Sphingorhabdus sp. strain M1.</title>
        <authorList>
            <person name="Park S.-J."/>
        </authorList>
    </citation>
    <scope>NUCLEOTIDE SEQUENCE [LARGE SCALE GENOMIC DNA]</scope>
    <source>
        <strain evidence="2 3">JK6</strain>
    </source>
</reference>
<dbReference type="SUPFAM" id="SSF52833">
    <property type="entry name" value="Thioredoxin-like"/>
    <property type="match status" value="1"/>
</dbReference>
<dbReference type="InterPro" id="IPR050983">
    <property type="entry name" value="GST_Omega/HSP26"/>
</dbReference>
<protein>
    <submittedName>
        <fullName evidence="2">Glutathione S-transferase</fullName>
    </submittedName>
</protein>
<dbReference type="InterPro" id="IPR036282">
    <property type="entry name" value="Glutathione-S-Trfase_C_sf"/>
</dbReference>
<dbReference type="Proteomes" id="UP000501600">
    <property type="component" value="Chromosome"/>
</dbReference>
<proteinExistence type="predicted"/>
<dbReference type="RefSeq" id="WP_168819812.1">
    <property type="nucleotide sequence ID" value="NZ_CP051217.1"/>
</dbReference>
<feature type="domain" description="GST N-terminal" evidence="1">
    <location>
        <begin position="3"/>
        <end position="82"/>
    </location>
</feature>
<sequence length="212" mass="24187">MSKMPVLYSFRRCPYAMRARMALLVSQTPVKLREVILRDKPVEMIDASPKATVPVLVLDDGQVIDESLNIMHWALGRNDPRNWLEAKELVTAIVAEADTDFKENLDRYKYPTRYDGVDPLEYRAKGLLFLQKLDGLIAGQGQICGSRPGFADHAVFPFVRQFANYDRIWFDAQSLPALHIWLQGHLSSDIFGKSMQKYQQWKTGDEEPVLGA</sequence>
<evidence type="ECO:0000259" key="1">
    <source>
        <dbReference type="PROSITE" id="PS50404"/>
    </source>
</evidence>
<dbReference type="PANTHER" id="PTHR43968">
    <property type="match status" value="1"/>
</dbReference>
<dbReference type="PROSITE" id="PS51354">
    <property type="entry name" value="GLUTAREDOXIN_2"/>
    <property type="match status" value="1"/>
</dbReference>
<dbReference type="GO" id="GO:0016740">
    <property type="term" value="F:transferase activity"/>
    <property type="evidence" value="ECO:0007669"/>
    <property type="project" value="UniProtKB-KW"/>
</dbReference>
<evidence type="ECO:0000313" key="2">
    <source>
        <dbReference type="EMBL" id="QJB69643.1"/>
    </source>
</evidence>
<keyword evidence="2" id="KW-0808">Transferase</keyword>
<organism evidence="2 3">
    <name type="scientific">Parasphingorhabdus halotolerans</name>
    <dbReference type="NCBI Taxonomy" id="2725558"/>
    <lineage>
        <taxon>Bacteria</taxon>
        <taxon>Pseudomonadati</taxon>
        <taxon>Pseudomonadota</taxon>
        <taxon>Alphaproteobacteria</taxon>
        <taxon>Sphingomonadales</taxon>
        <taxon>Sphingomonadaceae</taxon>
        <taxon>Parasphingorhabdus</taxon>
    </lineage>
</organism>
<dbReference type="EMBL" id="CP051217">
    <property type="protein sequence ID" value="QJB69643.1"/>
    <property type="molecule type" value="Genomic_DNA"/>
</dbReference>
<dbReference type="InterPro" id="IPR004045">
    <property type="entry name" value="Glutathione_S-Trfase_N"/>
</dbReference>
<dbReference type="Pfam" id="PF13417">
    <property type="entry name" value="GST_N_3"/>
    <property type="match status" value="1"/>
</dbReference>
<name>A0A6H2DNT4_9SPHN</name>
<dbReference type="GO" id="GO:0005737">
    <property type="term" value="C:cytoplasm"/>
    <property type="evidence" value="ECO:0007669"/>
    <property type="project" value="TreeGrafter"/>
</dbReference>
<dbReference type="PANTHER" id="PTHR43968:SF6">
    <property type="entry name" value="GLUTATHIONE S-TRANSFERASE OMEGA"/>
    <property type="match status" value="1"/>
</dbReference>
<keyword evidence="3" id="KW-1185">Reference proteome</keyword>
<evidence type="ECO:0000313" key="3">
    <source>
        <dbReference type="Proteomes" id="UP000501600"/>
    </source>
</evidence>
<dbReference type="SUPFAM" id="SSF47616">
    <property type="entry name" value="GST C-terminal domain-like"/>
    <property type="match status" value="1"/>
</dbReference>
<gene>
    <name evidence="2" type="ORF">HF685_10420</name>
</gene>
<dbReference type="InterPro" id="IPR036249">
    <property type="entry name" value="Thioredoxin-like_sf"/>
</dbReference>
<accession>A0A6H2DNT4</accession>